<feature type="transmembrane region" description="Helical" evidence="1">
    <location>
        <begin position="65"/>
        <end position="93"/>
    </location>
</feature>
<feature type="transmembrane region" description="Helical" evidence="1">
    <location>
        <begin position="99"/>
        <end position="131"/>
    </location>
</feature>
<dbReference type="Proteomes" id="UP000095282">
    <property type="component" value="Unplaced"/>
</dbReference>
<keyword evidence="1" id="KW-0812">Transmembrane</keyword>
<keyword evidence="1" id="KW-1133">Transmembrane helix</keyword>
<dbReference type="AlphaFoldDB" id="A0A1I7T4R7"/>
<dbReference type="Pfam" id="PF10318">
    <property type="entry name" value="7TM_GPCR_Srh"/>
    <property type="match status" value="1"/>
</dbReference>
<evidence type="ECO:0000313" key="3">
    <source>
        <dbReference type="WBParaSite" id="Csp11.Scaffold504.g2390.t1"/>
    </source>
</evidence>
<dbReference type="WBParaSite" id="Csp11.Scaffold504.g2390.t1">
    <property type="protein sequence ID" value="Csp11.Scaffold504.g2390.t1"/>
    <property type="gene ID" value="Csp11.Scaffold504.g2390"/>
</dbReference>
<keyword evidence="1" id="KW-0472">Membrane</keyword>
<evidence type="ECO:0000313" key="2">
    <source>
        <dbReference type="Proteomes" id="UP000095282"/>
    </source>
</evidence>
<organism evidence="2 3">
    <name type="scientific">Caenorhabditis tropicalis</name>
    <dbReference type="NCBI Taxonomy" id="1561998"/>
    <lineage>
        <taxon>Eukaryota</taxon>
        <taxon>Metazoa</taxon>
        <taxon>Ecdysozoa</taxon>
        <taxon>Nematoda</taxon>
        <taxon>Chromadorea</taxon>
        <taxon>Rhabditida</taxon>
        <taxon>Rhabditina</taxon>
        <taxon>Rhabditomorpha</taxon>
        <taxon>Rhabditoidea</taxon>
        <taxon>Rhabditidae</taxon>
        <taxon>Peloderinae</taxon>
        <taxon>Caenorhabditis</taxon>
    </lineage>
</organism>
<protein>
    <submittedName>
        <fullName evidence="3">Serpentine receptor class gamma</fullName>
    </submittedName>
</protein>
<sequence length="167" mass="19397">MSCQQDVSLLENPTVLRNTCFFLTILEVFITSYTLYLLIFHSPTQMKEMKWYLLNMACWTRSMDLMYSLFVIPYFFIPTLVVMPVGLFSLIGVPTEIQLVTLVLIISVLVNLSTILITFHGTITSISTIAINRPFRNRVKKWIYPKRFKNRRSSTKLNVLTVSSSWL</sequence>
<keyword evidence="2" id="KW-1185">Reference proteome</keyword>
<reference evidence="3" key="1">
    <citation type="submission" date="2016-11" db="UniProtKB">
        <authorList>
            <consortium name="WormBaseParasite"/>
        </authorList>
    </citation>
    <scope>IDENTIFICATION</scope>
</reference>
<dbReference type="InterPro" id="IPR019422">
    <property type="entry name" value="7TM_GPCR_serpentine_rcpt_Srh"/>
</dbReference>
<name>A0A1I7T4R7_9PELO</name>
<dbReference type="eggNOG" id="ENOG502TGJA">
    <property type="taxonomic scope" value="Eukaryota"/>
</dbReference>
<evidence type="ECO:0000256" key="1">
    <source>
        <dbReference type="SAM" id="Phobius"/>
    </source>
</evidence>
<feature type="transmembrane region" description="Helical" evidence="1">
    <location>
        <begin position="21"/>
        <end position="40"/>
    </location>
</feature>
<accession>A0A1I7T4R7</accession>
<proteinExistence type="predicted"/>